<protein>
    <submittedName>
        <fullName evidence="1">Uncharacterized protein</fullName>
    </submittedName>
</protein>
<keyword evidence="2" id="KW-1185">Reference proteome</keyword>
<dbReference type="EMBL" id="JBGBPQ010000005">
    <property type="protein sequence ID" value="KAL1523966.1"/>
    <property type="molecule type" value="Genomic_DNA"/>
</dbReference>
<name>A0AB34JTL0_PRYPA</name>
<dbReference type="Proteomes" id="UP001515480">
    <property type="component" value="Unassembled WGS sequence"/>
</dbReference>
<organism evidence="1 2">
    <name type="scientific">Prymnesium parvum</name>
    <name type="common">Toxic golden alga</name>
    <dbReference type="NCBI Taxonomy" id="97485"/>
    <lineage>
        <taxon>Eukaryota</taxon>
        <taxon>Haptista</taxon>
        <taxon>Haptophyta</taxon>
        <taxon>Prymnesiophyceae</taxon>
        <taxon>Prymnesiales</taxon>
        <taxon>Prymnesiaceae</taxon>
        <taxon>Prymnesium</taxon>
    </lineage>
</organism>
<reference evidence="1 2" key="1">
    <citation type="journal article" date="2024" name="Science">
        <title>Giant polyketide synthase enzymes in the biosynthesis of giant marine polyether toxins.</title>
        <authorList>
            <person name="Fallon T.R."/>
            <person name="Shende V.V."/>
            <person name="Wierzbicki I.H."/>
            <person name="Pendleton A.L."/>
            <person name="Watervoot N.F."/>
            <person name="Auber R.P."/>
            <person name="Gonzalez D.J."/>
            <person name="Wisecaver J.H."/>
            <person name="Moore B.S."/>
        </authorList>
    </citation>
    <scope>NUCLEOTIDE SEQUENCE [LARGE SCALE GENOMIC DNA]</scope>
    <source>
        <strain evidence="1 2">12B1</strain>
    </source>
</reference>
<comment type="caution">
    <text evidence="1">The sequence shown here is derived from an EMBL/GenBank/DDBJ whole genome shotgun (WGS) entry which is preliminary data.</text>
</comment>
<evidence type="ECO:0000313" key="1">
    <source>
        <dbReference type="EMBL" id="KAL1523966.1"/>
    </source>
</evidence>
<proteinExistence type="predicted"/>
<dbReference type="AlphaFoldDB" id="A0AB34JTL0"/>
<sequence length="251" mass="26473">MNPFHSTQIELGGAKVRAAVMVAAEPSRRPSILRLKSALLRKSSRKEVSAVESTHAHAAADSSAAAAGAPLRQSSALRRKSSSHKLSSKDLNAVHALHAELEAMRESALQAEIRAMEAKIQAEASQQLLSHVIWRGGTLEGMSPAQALQSVTQLQRGGDLAGVSQAQLQLLATPQTPRDALRWSRSAGAAAALRYPKVALGCCPIEDITMGATRRSLEEEFSLSSTVKVDELASSQSSSASASFKSRVGGS</sequence>
<evidence type="ECO:0000313" key="2">
    <source>
        <dbReference type="Proteomes" id="UP001515480"/>
    </source>
</evidence>
<gene>
    <name evidence="1" type="ORF">AB1Y20_018882</name>
</gene>
<accession>A0AB34JTL0</accession>